<evidence type="ECO:0000256" key="1">
    <source>
        <dbReference type="ARBA" id="ARBA00022598"/>
    </source>
</evidence>
<keyword evidence="4" id="KW-1185">Reference proteome</keyword>
<gene>
    <name evidence="3" type="ORF">DQ356_04405</name>
</gene>
<organism evidence="3 4">
    <name type="scientific">Chryseobacterium lacus</name>
    <dbReference type="NCBI Taxonomy" id="2058346"/>
    <lineage>
        <taxon>Bacteria</taxon>
        <taxon>Pseudomonadati</taxon>
        <taxon>Bacteroidota</taxon>
        <taxon>Flavobacteriia</taxon>
        <taxon>Flavobacteriales</taxon>
        <taxon>Weeksellaceae</taxon>
        <taxon>Chryseobacterium group</taxon>
        <taxon>Chryseobacterium</taxon>
    </lineage>
</organism>
<evidence type="ECO:0000313" key="4">
    <source>
        <dbReference type="Proteomes" id="UP000252172"/>
    </source>
</evidence>
<dbReference type="InterPro" id="IPR004408">
    <property type="entry name" value="Biotin_CoA_COase_ligase"/>
</dbReference>
<dbReference type="InterPro" id="IPR004143">
    <property type="entry name" value="BPL_LPL_catalytic"/>
</dbReference>
<dbReference type="Proteomes" id="UP000252172">
    <property type="component" value="Unassembled WGS sequence"/>
</dbReference>
<dbReference type="PROSITE" id="PS51733">
    <property type="entry name" value="BPL_LPL_CATALYTIC"/>
    <property type="match status" value="1"/>
</dbReference>
<dbReference type="RefSeq" id="WP_114303265.1">
    <property type="nucleotide sequence ID" value="NZ_QPIE01000003.1"/>
</dbReference>
<dbReference type="OrthoDB" id="9807064at2"/>
<dbReference type="GO" id="GO:0005737">
    <property type="term" value="C:cytoplasm"/>
    <property type="evidence" value="ECO:0007669"/>
    <property type="project" value="TreeGrafter"/>
</dbReference>
<sequence length="233" mass="26728">MSPLLYLQHCLSTNDEILLHPNFQSTDVIGMYTFHQTKGRGQYGNSWKSTEHQNVAFTIAVEETHFKNSGALINFYTAVILRDFIANLTKSEVKIKWPNDLIIKNKKVAGILIEKKAHKYIIGIGINVLQKDFIDLPKAGSILTQTGKMVDLHLLARGLFQRFSYLFSLKIPEDIVSVYNKHLFRKDEISVFEIKGVRQNGIIQQTDSGGYLWINLEKDGVRKFSHKEIELLY</sequence>
<evidence type="ECO:0000259" key="2">
    <source>
        <dbReference type="PROSITE" id="PS51733"/>
    </source>
</evidence>
<keyword evidence="1 3" id="KW-0436">Ligase</keyword>
<dbReference type="PANTHER" id="PTHR12835:SF5">
    <property type="entry name" value="BIOTIN--PROTEIN LIGASE"/>
    <property type="match status" value="1"/>
</dbReference>
<proteinExistence type="predicted"/>
<dbReference type="SUPFAM" id="SSF55681">
    <property type="entry name" value="Class II aaRS and biotin synthetases"/>
    <property type="match status" value="1"/>
</dbReference>
<dbReference type="EC" id="6.3.4.15" evidence="3"/>
<dbReference type="CDD" id="cd16442">
    <property type="entry name" value="BPL"/>
    <property type="match status" value="1"/>
</dbReference>
<protein>
    <submittedName>
        <fullName evidence="3">Biotin--[acetyl-CoA-carboxylase] ligase</fullName>
        <ecNumber evidence="3">6.3.4.15</ecNumber>
    </submittedName>
</protein>
<dbReference type="GO" id="GO:0004077">
    <property type="term" value="F:biotin--[biotin carboxyl-carrier protein] ligase activity"/>
    <property type="evidence" value="ECO:0007669"/>
    <property type="project" value="UniProtKB-EC"/>
</dbReference>
<comment type="caution">
    <text evidence="3">The sequence shown here is derived from an EMBL/GenBank/DDBJ whole genome shotgun (WGS) entry which is preliminary data.</text>
</comment>
<dbReference type="EMBL" id="QPIE01000003">
    <property type="protein sequence ID" value="RCU43412.1"/>
    <property type="molecule type" value="Genomic_DNA"/>
</dbReference>
<name>A0A368MYU6_9FLAO</name>
<dbReference type="NCBIfam" id="TIGR00121">
    <property type="entry name" value="birA_ligase"/>
    <property type="match status" value="1"/>
</dbReference>
<accession>A0A368MYU6</accession>
<dbReference type="PANTHER" id="PTHR12835">
    <property type="entry name" value="BIOTIN PROTEIN LIGASE"/>
    <property type="match status" value="1"/>
</dbReference>
<reference evidence="3 4" key="1">
    <citation type="submission" date="2018-07" db="EMBL/GenBank/DDBJ databases">
        <title>Chryseobacterium lacus sp. nov., isolated from lake water.</title>
        <authorList>
            <person name="Li C.-M."/>
        </authorList>
    </citation>
    <scope>NUCLEOTIDE SEQUENCE [LARGE SCALE GENOMIC DNA]</scope>
    <source>
        <strain evidence="3 4">YLOS41</strain>
    </source>
</reference>
<dbReference type="AlphaFoldDB" id="A0A368MYU6"/>
<dbReference type="InterPro" id="IPR045864">
    <property type="entry name" value="aa-tRNA-synth_II/BPL/LPL"/>
</dbReference>
<dbReference type="Gene3D" id="3.30.930.10">
    <property type="entry name" value="Bira Bifunctional Protein, Domain 2"/>
    <property type="match status" value="1"/>
</dbReference>
<evidence type="ECO:0000313" key="3">
    <source>
        <dbReference type="EMBL" id="RCU43412.1"/>
    </source>
</evidence>
<dbReference type="Pfam" id="PF03099">
    <property type="entry name" value="BPL_LplA_LipB"/>
    <property type="match status" value="1"/>
</dbReference>
<feature type="domain" description="BPL/LPL catalytic" evidence="2">
    <location>
        <begin position="1"/>
        <end position="171"/>
    </location>
</feature>